<dbReference type="Pfam" id="PF05305">
    <property type="entry name" value="DUF732"/>
    <property type="match status" value="1"/>
</dbReference>
<keyword evidence="1" id="KW-0732">Signal</keyword>
<reference evidence="4" key="1">
    <citation type="submission" date="2016-09" db="EMBL/GenBank/DDBJ databases">
        <authorList>
            <person name="Greninger A.L."/>
            <person name="Jerome K.R."/>
            <person name="Mcnair B."/>
            <person name="Wallis C."/>
            <person name="Fang F."/>
        </authorList>
    </citation>
    <scope>NUCLEOTIDE SEQUENCE [LARGE SCALE GENOMIC DNA]</scope>
    <source>
        <strain evidence="4">BC1_M4</strain>
    </source>
</reference>
<dbReference type="RefSeq" id="WP_069399261.1">
    <property type="nucleotide sequence ID" value="NZ_JACKTB010000062.1"/>
</dbReference>
<sequence length="117" mass="12178">MLTHRVETIKTVKTIASTMIGAAAVGLVALSTAGTAAATTADDAFISQMDGLGISFSSPAEAVREGHPVCRELASGKTGTDVATEVLKQTNLTSHQAAYFVVDATKAYCPQYAWQLT</sequence>
<evidence type="ECO:0000256" key="1">
    <source>
        <dbReference type="SAM" id="SignalP"/>
    </source>
</evidence>
<dbReference type="Proteomes" id="UP000094224">
    <property type="component" value="Unassembled WGS sequence"/>
</dbReference>
<organism evidence="3 4">
    <name type="scientific">Mycobacterium sherrisii</name>
    <dbReference type="NCBI Taxonomy" id="243061"/>
    <lineage>
        <taxon>Bacteria</taxon>
        <taxon>Bacillati</taxon>
        <taxon>Actinomycetota</taxon>
        <taxon>Actinomycetes</taxon>
        <taxon>Mycobacteriales</taxon>
        <taxon>Mycobacteriaceae</taxon>
        <taxon>Mycobacterium</taxon>
        <taxon>Mycobacterium simiae complex</taxon>
    </lineage>
</organism>
<name>A0A1E3T3S3_9MYCO</name>
<comment type="caution">
    <text evidence="3">The sequence shown here is derived from an EMBL/GenBank/DDBJ whole genome shotgun (WGS) entry which is preliminary data.</text>
</comment>
<dbReference type="STRING" id="243061.AWC25_09925"/>
<evidence type="ECO:0000313" key="4">
    <source>
        <dbReference type="Proteomes" id="UP000094224"/>
    </source>
</evidence>
<proteinExistence type="predicted"/>
<evidence type="ECO:0000259" key="2">
    <source>
        <dbReference type="Pfam" id="PF05305"/>
    </source>
</evidence>
<feature type="signal peptide" evidence="1">
    <location>
        <begin position="1"/>
        <end position="37"/>
    </location>
</feature>
<protein>
    <recommendedName>
        <fullName evidence="2">DUF732 domain-containing protein</fullName>
    </recommendedName>
</protein>
<feature type="domain" description="DUF732" evidence="2">
    <location>
        <begin position="41"/>
        <end position="111"/>
    </location>
</feature>
<accession>A0A1E3T3S3</accession>
<dbReference type="OrthoDB" id="4750613at2"/>
<keyword evidence="4" id="KW-1185">Reference proteome</keyword>
<feature type="chain" id="PRO_5043144363" description="DUF732 domain-containing protein" evidence="1">
    <location>
        <begin position="38"/>
        <end position="117"/>
    </location>
</feature>
<gene>
    <name evidence="3" type="ORF">BHQ21_05350</name>
</gene>
<evidence type="ECO:0000313" key="3">
    <source>
        <dbReference type="EMBL" id="ODR09009.1"/>
    </source>
</evidence>
<dbReference type="InterPro" id="IPR007969">
    <property type="entry name" value="DUF732"/>
</dbReference>
<dbReference type="EMBL" id="MIHC01000006">
    <property type="protein sequence ID" value="ODR09009.1"/>
    <property type="molecule type" value="Genomic_DNA"/>
</dbReference>
<dbReference type="AlphaFoldDB" id="A0A1E3T3S3"/>